<proteinExistence type="predicted"/>
<accession>A0A9P1CWV9</accession>
<evidence type="ECO:0000259" key="3">
    <source>
        <dbReference type="Pfam" id="PF01590"/>
    </source>
</evidence>
<dbReference type="GO" id="GO:0060003">
    <property type="term" value="P:copper ion export"/>
    <property type="evidence" value="ECO:0007669"/>
    <property type="project" value="TreeGrafter"/>
</dbReference>
<organism evidence="5">
    <name type="scientific">Cladocopium goreaui</name>
    <dbReference type="NCBI Taxonomy" id="2562237"/>
    <lineage>
        <taxon>Eukaryota</taxon>
        <taxon>Sar</taxon>
        <taxon>Alveolata</taxon>
        <taxon>Dinophyceae</taxon>
        <taxon>Suessiales</taxon>
        <taxon>Symbiodiniaceae</taxon>
        <taxon>Cladocopium</taxon>
    </lineage>
</organism>
<reference evidence="6" key="2">
    <citation type="submission" date="2024-04" db="EMBL/GenBank/DDBJ databases">
        <authorList>
            <person name="Chen Y."/>
            <person name="Shah S."/>
            <person name="Dougan E. K."/>
            <person name="Thang M."/>
            <person name="Chan C."/>
        </authorList>
    </citation>
    <scope>NUCLEOTIDE SEQUENCE [LARGE SCALE GENOMIC DNA]</scope>
</reference>
<dbReference type="Gene3D" id="3.30.450.40">
    <property type="match status" value="1"/>
</dbReference>
<feature type="domain" description="GAF" evidence="3">
    <location>
        <begin position="178"/>
        <end position="274"/>
    </location>
</feature>
<keyword evidence="1" id="KW-0813">Transport</keyword>
<dbReference type="Proteomes" id="UP001152797">
    <property type="component" value="Unassembled WGS sequence"/>
</dbReference>
<dbReference type="AlphaFoldDB" id="A0A9P1CWV9"/>
<keyword evidence="2" id="KW-0175">Coiled coil</keyword>
<evidence type="ECO:0000313" key="5">
    <source>
        <dbReference type="EMBL" id="CAI3997781.1"/>
    </source>
</evidence>
<keyword evidence="8" id="KW-1185">Reference proteome</keyword>
<dbReference type="PANTHER" id="PTHR30097">
    <property type="entry name" value="CATION EFFLUX SYSTEM PROTEIN CUSB"/>
    <property type="match status" value="1"/>
</dbReference>
<dbReference type="InterPro" id="IPR058790">
    <property type="entry name" value="BSH_CusB"/>
</dbReference>
<dbReference type="OrthoDB" id="10636589at2759"/>
<dbReference type="Gene3D" id="2.40.30.170">
    <property type="match status" value="1"/>
</dbReference>
<dbReference type="Pfam" id="PF25919">
    <property type="entry name" value="BSH_CusB"/>
    <property type="match status" value="1"/>
</dbReference>
<sequence length="910" mass="97426">MTEVDRFLDDLDRLAATADPGAPGDFYGDLLPTAAAALGADAADYTPLPGSGVQDVAPAAWPTDRVAQEALLSDERVARLGAEGAPRIVTAASERSDAGPVIACPVHGATGAQGVLAFRLGFEAIASAERRLQLASAVGEVAERYELRRAAADLKAGEERLRRVEALLLRLHSRRGLPAIAREAAEEGRRLVGCDRLSVFQRRGSSWRALAASGVNRLSHRSDATRQMRQLVATAAKLGEPLVVPSDETLLPQVSREVDQYLDASGVRSLCVWPCPSSPDDDSASHAEEVALLAEWFGHRNDTSALATLAAIGRHVGVAASRARVGGWSGRLRNAGVRLALAAVAIVGATFVAMTPATLWVPVDGRFEPVDHARVFASMDGVVEEVLVKQSDRVTAGQPLVRMASPDLKVRREEVAESIAMTRAELDGLSTAQLRAALPGQDEPTDRTALASRAAALRERLEHQLAQQALLDEQAEELLVLSPIDGLIVSWRPQDYLSDRPVRRGERLLEVAGDQRWRLELEAPDHRSGHLLEAQSEGLPLDVEYVVRADPATTRLARVVSIAEATRANAEGVPVVRVVASPDEDAALSARSGLGRSKRFNAAGSSADALRVACFFALCAIGPVASAADREPIVVRSSILTVAEAVAVPAPQSGVLLELNVREGATLSAGQSIAQIDAREQRLHAELVRQDLAIARRESESDVRVRLAAKENKVAEAELGRATQVNATLPNTVSAKEVDRLRLAVERTELEIEHAAFEREMLAAKMKRIEADLRLAEHRVERLAIAASIGGVVAETPHRAGEWVKEGETIARLVRVDALRVEGYVRVEDALQGLVGRPVEVEAPLPGGEVLRARGRVVFVSPEAEPVDAKVRFWAEVDNGELKLRPGLTARVVIAGESADEAASVAASDR</sequence>
<dbReference type="InterPro" id="IPR003018">
    <property type="entry name" value="GAF"/>
</dbReference>
<dbReference type="EMBL" id="CAMXCT010002380">
    <property type="protein sequence ID" value="CAI3997781.1"/>
    <property type="molecule type" value="Genomic_DNA"/>
</dbReference>
<name>A0A9P1CWV9_9DINO</name>
<dbReference type="InterPro" id="IPR051909">
    <property type="entry name" value="MFP_Cation_Efflux"/>
</dbReference>
<evidence type="ECO:0000259" key="4">
    <source>
        <dbReference type="Pfam" id="PF25919"/>
    </source>
</evidence>
<dbReference type="PANTHER" id="PTHR30097:SF4">
    <property type="entry name" value="SLR6042 PROTEIN"/>
    <property type="match status" value="1"/>
</dbReference>
<dbReference type="Gene3D" id="2.40.50.100">
    <property type="match status" value="2"/>
</dbReference>
<dbReference type="InterPro" id="IPR029016">
    <property type="entry name" value="GAF-like_dom_sf"/>
</dbReference>
<feature type="coiled-coil region" evidence="2">
    <location>
        <begin position="747"/>
        <end position="786"/>
    </location>
</feature>
<dbReference type="SUPFAM" id="SSF111369">
    <property type="entry name" value="HlyD-like secretion proteins"/>
    <property type="match status" value="2"/>
</dbReference>
<dbReference type="GO" id="GO:0015679">
    <property type="term" value="P:plasma membrane copper ion transport"/>
    <property type="evidence" value="ECO:0007669"/>
    <property type="project" value="TreeGrafter"/>
</dbReference>
<evidence type="ECO:0000313" key="7">
    <source>
        <dbReference type="EMBL" id="CAL4785093.1"/>
    </source>
</evidence>
<evidence type="ECO:0000256" key="1">
    <source>
        <dbReference type="ARBA" id="ARBA00022448"/>
    </source>
</evidence>
<evidence type="ECO:0000313" key="6">
    <source>
        <dbReference type="EMBL" id="CAL1151156.1"/>
    </source>
</evidence>
<gene>
    <name evidence="5" type="ORF">C1SCF055_LOCUS24127</name>
</gene>
<dbReference type="EMBL" id="CAMXCT030002380">
    <property type="protein sequence ID" value="CAL4785093.1"/>
    <property type="molecule type" value="Genomic_DNA"/>
</dbReference>
<dbReference type="EMBL" id="CAMXCT020002380">
    <property type="protein sequence ID" value="CAL1151156.1"/>
    <property type="molecule type" value="Genomic_DNA"/>
</dbReference>
<comment type="caution">
    <text evidence="5">The sequence shown here is derived from an EMBL/GenBank/DDBJ whole genome shotgun (WGS) entry which is preliminary data.</text>
</comment>
<reference evidence="5" key="1">
    <citation type="submission" date="2022-10" db="EMBL/GenBank/DDBJ databases">
        <authorList>
            <person name="Chen Y."/>
            <person name="Dougan E. K."/>
            <person name="Chan C."/>
            <person name="Rhodes N."/>
            <person name="Thang M."/>
        </authorList>
    </citation>
    <scope>NUCLEOTIDE SEQUENCE</scope>
</reference>
<protein>
    <submittedName>
        <fullName evidence="7">Membrane fusion protein biotin-lipoyl like domain-containing protein</fullName>
    </submittedName>
</protein>
<evidence type="ECO:0000256" key="2">
    <source>
        <dbReference type="SAM" id="Coils"/>
    </source>
</evidence>
<evidence type="ECO:0000313" key="8">
    <source>
        <dbReference type="Proteomes" id="UP001152797"/>
    </source>
</evidence>
<dbReference type="Pfam" id="PF01590">
    <property type="entry name" value="GAF"/>
    <property type="match status" value="1"/>
</dbReference>
<feature type="domain" description="CusB-like barrel-sandwich hybrid" evidence="4">
    <location>
        <begin position="375"/>
        <end position="676"/>
    </location>
</feature>